<name>A0A8T3CQ12_9TELE</name>
<feature type="compositionally biased region" description="Pro residues" evidence="1">
    <location>
        <begin position="230"/>
        <end position="240"/>
    </location>
</feature>
<proteinExistence type="predicted"/>
<feature type="compositionally biased region" description="Polar residues" evidence="1">
    <location>
        <begin position="105"/>
        <end position="116"/>
    </location>
</feature>
<feature type="compositionally biased region" description="Polar residues" evidence="1">
    <location>
        <begin position="450"/>
        <end position="461"/>
    </location>
</feature>
<evidence type="ECO:0000313" key="2">
    <source>
        <dbReference type="EMBL" id="KAI1885364.1"/>
    </source>
</evidence>
<dbReference type="EMBL" id="JAERUA010000021">
    <property type="protein sequence ID" value="KAI1885364.1"/>
    <property type="molecule type" value="Genomic_DNA"/>
</dbReference>
<sequence>MTEAASEPTLKSTPSAGQEDKLPVDTAVPQKQRLISGSFRFSVSAARDRLRTCNLTGRGEKARAKTEETLAKKVKGQSTAKSEEARGKVQPLDPSSGTKVPENNVVGTSSRPSLQEQLAPVLQEAKGKEPPQDHPSGPEGKTPVRKEDVSTGDEGDGCGNSGQATDGEVDRGAETKRNEIEDVQRGREVVPERNAFGVKLRTTSLSLRYRSDLAQSEPKSKVVVRTCSPPCDPRSSPLPPLATKSSVPEEKQDTSPGSDALRDTPVGTLDDSTGTSQPSISLLKESPSQKSDTPTPSASTLSQPSPTHTEGAGTTKNRDNEHPTNQESAPPKEAEPQVSEPSWMTLARERSRSLQQLLTGRLPGESETLTMENKDKVPDMESKTELTKASPEIHAKVEHAASNRNMSNYKTDIKLEEKTANKIHTPDDAVNDSTVQRRNKDDWRQKRTEPISSPSLMSGGQPSWMELAKRKSLAWSDKTMD</sequence>
<feature type="compositionally biased region" description="Basic and acidic residues" evidence="1">
    <location>
        <begin position="438"/>
        <end position="449"/>
    </location>
</feature>
<evidence type="ECO:0000256" key="1">
    <source>
        <dbReference type="SAM" id="MobiDB-lite"/>
    </source>
</evidence>
<accession>A0A8T3CQ12</accession>
<organism evidence="2 3">
    <name type="scientific">Albula goreensis</name>
    <dbReference type="NCBI Taxonomy" id="1534307"/>
    <lineage>
        <taxon>Eukaryota</taxon>
        <taxon>Metazoa</taxon>
        <taxon>Chordata</taxon>
        <taxon>Craniata</taxon>
        <taxon>Vertebrata</taxon>
        <taxon>Euteleostomi</taxon>
        <taxon>Actinopterygii</taxon>
        <taxon>Neopterygii</taxon>
        <taxon>Teleostei</taxon>
        <taxon>Albuliformes</taxon>
        <taxon>Albulidae</taxon>
        <taxon>Albula</taxon>
    </lineage>
</organism>
<dbReference type="OrthoDB" id="9944945at2759"/>
<feature type="region of interest" description="Disordered" evidence="1">
    <location>
        <begin position="57"/>
        <end position="196"/>
    </location>
</feature>
<dbReference type="AlphaFoldDB" id="A0A8T3CQ12"/>
<comment type="caution">
    <text evidence="2">The sequence shown here is derived from an EMBL/GenBank/DDBJ whole genome shotgun (WGS) entry which is preliminary data.</text>
</comment>
<dbReference type="InterPro" id="IPR026713">
    <property type="entry name" value="CRACD-like"/>
</dbReference>
<feature type="compositionally biased region" description="Basic and acidic residues" evidence="1">
    <location>
        <begin position="411"/>
        <end position="427"/>
    </location>
</feature>
<protein>
    <recommendedName>
        <fullName evidence="4">DUF4592 domain-containing protein</fullName>
    </recommendedName>
</protein>
<feature type="region of interest" description="Disordered" evidence="1">
    <location>
        <begin position="211"/>
        <end position="481"/>
    </location>
</feature>
<feature type="region of interest" description="Disordered" evidence="1">
    <location>
        <begin position="1"/>
        <end position="30"/>
    </location>
</feature>
<reference evidence="2" key="1">
    <citation type="submission" date="2021-01" db="EMBL/GenBank/DDBJ databases">
        <authorList>
            <person name="Zahm M."/>
            <person name="Roques C."/>
            <person name="Cabau C."/>
            <person name="Klopp C."/>
            <person name="Donnadieu C."/>
            <person name="Jouanno E."/>
            <person name="Lampietro C."/>
            <person name="Louis A."/>
            <person name="Herpin A."/>
            <person name="Echchiki A."/>
            <person name="Berthelot C."/>
            <person name="Parey E."/>
            <person name="Roest-Crollius H."/>
            <person name="Braasch I."/>
            <person name="Postlethwait J."/>
            <person name="Bobe J."/>
            <person name="Montfort J."/>
            <person name="Bouchez O."/>
            <person name="Begum T."/>
            <person name="Mejri S."/>
            <person name="Adams A."/>
            <person name="Chen W.-J."/>
            <person name="Guiguen Y."/>
        </authorList>
    </citation>
    <scope>NUCLEOTIDE SEQUENCE</scope>
    <source>
        <tissue evidence="2">Blood</tissue>
    </source>
</reference>
<evidence type="ECO:0000313" key="3">
    <source>
        <dbReference type="Proteomes" id="UP000829720"/>
    </source>
</evidence>
<dbReference type="PANTHER" id="PTHR47743">
    <property type="entry name" value="KIAA1210 / KIAA1211 FAMILY MEMBER"/>
    <property type="match status" value="1"/>
</dbReference>
<dbReference type="Proteomes" id="UP000829720">
    <property type="component" value="Unassembled WGS sequence"/>
</dbReference>
<keyword evidence="3" id="KW-1185">Reference proteome</keyword>
<feature type="compositionally biased region" description="Polar residues" evidence="1">
    <location>
        <begin position="270"/>
        <end position="315"/>
    </location>
</feature>
<feature type="compositionally biased region" description="Basic and acidic residues" evidence="1">
    <location>
        <begin position="316"/>
        <end position="335"/>
    </location>
</feature>
<evidence type="ECO:0008006" key="4">
    <source>
        <dbReference type="Google" id="ProtNLM"/>
    </source>
</evidence>
<feature type="compositionally biased region" description="Basic and acidic residues" evidence="1">
    <location>
        <begin position="372"/>
        <end position="401"/>
    </location>
</feature>
<feature type="compositionally biased region" description="Basic and acidic residues" evidence="1">
    <location>
        <begin position="168"/>
        <end position="191"/>
    </location>
</feature>
<dbReference type="PANTHER" id="PTHR47743:SF1">
    <property type="entry name" value="CRACD-LIKE PROTEIN"/>
    <property type="match status" value="1"/>
</dbReference>
<feature type="compositionally biased region" description="Basic and acidic residues" evidence="1">
    <location>
        <begin position="58"/>
        <end position="71"/>
    </location>
</feature>
<gene>
    <name evidence="2" type="ORF">AGOR_G00219380</name>
</gene>